<evidence type="ECO:0000313" key="6">
    <source>
        <dbReference type="EMBL" id="OGM02062.1"/>
    </source>
</evidence>
<comment type="subcellular location">
    <subcellularLocation>
        <location evidence="5">Cell membrane</location>
        <topology evidence="5">Multi-pass membrane protein</topology>
    </subcellularLocation>
    <subcellularLocation>
        <location evidence="1">Membrane</location>
        <topology evidence="1">Multi-pass membrane protein</topology>
    </subcellularLocation>
</comment>
<evidence type="ECO:0000256" key="2">
    <source>
        <dbReference type="ARBA" id="ARBA00022692"/>
    </source>
</evidence>
<dbReference type="GO" id="GO:0009977">
    <property type="term" value="F:proton motive force dependent protein transmembrane transporter activity"/>
    <property type="evidence" value="ECO:0007669"/>
    <property type="project" value="TreeGrafter"/>
</dbReference>
<feature type="transmembrane region" description="Helical" evidence="5">
    <location>
        <begin position="225"/>
        <end position="243"/>
    </location>
</feature>
<dbReference type="Pfam" id="PF00902">
    <property type="entry name" value="TatC"/>
    <property type="match status" value="1"/>
</dbReference>
<dbReference type="PANTHER" id="PTHR30371:SF0">
    <property type="entry name" value="SEC-INDEPENDENT PROTEIN TRANSLOCASE PROTEIN TATC, CHLOROPLASTIC-RELATED"/>
    <property type="match status" value="1"/>
</dbReference>
<keyword evidence="4 5" id="KW-0472">Membrane</keyword>
<feature type="transmembrane region" description="Helical" evidence="5">
    <location>
        <begin position="174"/>
        <end position="190"/>
    </location>
</feature>
<accession>A0A1F7WGX6</accession>
<comment type="subunit">
    <text evidence="5">Forms a complex with TatA.</text>
</comment>
<dbReference type="STRING" id="1802471.A2115_00655"/>
<comment type="caution">
    <text evidence="6">The sequence shown here is derived from an EMBL/GenBank/DDBJ whole genome shotgun (WGS) entry which is preliminary data.</text>
</comment>
<evidence type="ECO:0000313" key="7">
    <source>
        <dbReference type="Proteomes" id="UP000176198"/>
    </source>
</evidence>
<dbReference type="PANTHER" id="PTHR30371">
    <property type="entry name" value="SEC-INDEPENDENT PROTEIN TRANSLOCASE PROTEIN TATC"/>
    <property type="match status" value="1"/>
</dbReference>
<keyword evidence="2 5" id="KW-0812">Transmembrane</keyword>
<dbReference type="GO" id="GO:0043953">
    <property type="term" value="P:protein transport by the Tat complex"/>
    <property type="evidence" value="ECO:0007669"/>
    <property type="project" value="UniProtKB-UniRule"/>
</dbReference>
<feature type="transmembrane region" description="Helical" evidence="5">
    <location>
        <begin position="79"/>
        <end position="102"/>
    </location>
</feature>
<comment type="similarity">
    <text evidence="5">Belongs to the TatC family.</text>
</comment>
<sequence length="249" mass="28233">MENIKPIQTSDFESIIEKFSPFVKEVRKRIVLTLSIFAIATVFGFIFYEQIIRFLVSLLSLRGINIVFTSPFQFINLAISCGVVTGLVVVFPVLIIQILYFLKPALKNKEYKLIVSFLPFSVILFVIGFAFGALIMKWQIEIFLNRSVALGIGNILDISGLLSVVFLTSALMGIGFQFPIVLLLLMRIGIIKSKQLGSKRKWIYLGSFIFALFLPPDSVLADILLTLPLIILFEFTLLLNFLIERRKKK</sequence>
<keyword evidence="3 5" id="KW-1133">Transmembrane helix</keyword>
<dbReference type="GO" id="GO:0065002">
    <property type="term" value="P:intracellular protein transmembrane transport"/>
    <property type="evidence" value="ECO:0007669"/>
    <property type="project" value="TreeGrafter"/>
</dbReference>
<protein>
    <recommendedName>
        <fullName evidence="5">Sec-independent protein translocase protein TatC</fullName>
    </recommendedName>
</protein>
<keyword evidence="5" id="KW-0811">Translocation</keyword>
<evidence type="ECO:0000256" key="4">
    <source>
        <dbReference type="ARBA" id="ARBA00023136"/>
    </source>
</evidence>
<dbReference type="AlphaFoldDB" id="A0A1F7WGX6"/>
<keyword evidence="5" id="KW-0653">Protein transport</keyword>
<evidence type="ECO:0000256" key="5">
    <source>
        <dbReference type="HAMAP-Rule" id="MF_00902"/>
    </source>
</evidence>
<name>A0A1F7WGX6_9BACT</name>
<dbReference type="PRINTS" id="PR01840">
    <property type="entry name" value="TATCFAMILY"/>
</dbReference>
<dbReference type="GO" id="GO:0033281">
    <property type="term" value="C:TAT protein transport complex"/>
    <property type="evidence" value="ECO:0007669"/>
    <property type="project" value="UniProtKB-UniRule"/>
</dbReference>
<dbReference type="Proteomes" id="UP000176198">
    <property type="component" value="Unassembled WGS sequence"/>
</dbReference>
<gene>
    <name evidence="5" type="primary">tatC</name>
    <name evidence="6" type="ORF">A2115_00655</name>
</gene>
<dbReference type="HAMAP" id="MF_00902">
    <property type="entry name" value="TatC"/>
    <property type="match status" value="1"/>
</dbReference>
<feature type="transmembrane region" description="Helical" evidence="5">
    <location>
        <begin position="114"/>
        <end position="136"/>
    </location>
</feature>
<reference evidence="6 7" key="1">
    <citation type="journal article" date="2016" name="Nat. Commun.">
        <title>Thousands of microbial genomes shed light on interconnected biogeochemical processes in an aquifer system.</title>
        <authorList>
            <person name="Anantharaman K."/>
            <person name="Brown C.T."/>
            <person name="Hug L.A."/>
            <person name="Sharon I."/>
            <person name="Castelle C.J."/>
            <person name="Probst A.J."/>
            <person name="Thomas B.C."/>
            <person name="Singh A."/>
            <person name="Wilkins M.J."/>
            <person name="Karaoz U."/>
            <person name="Brodie E.L."/>
            <person name="Williams K.H."/>
            <person name="Hubbard S.S."/>
            <person name="Banfield J.F."/>
        </authorList>
    </citation>
    <scope>NUCLEOTIDE SEQUENCE [LARGE SCALE GENOMIC DNA]</scope>
</reference>
<evidence type="ECO:0000256" key="1">
    <source>
        <dbReference type="ARBA" id="ARBA00004141"/>
    </source>
</evidence>
<dbReference type="InterPro" id="IPR002033">
    <property type="entry name" value="TatC"/>
</dbReference>
<keyword evidence="5" id="KW-0813">Transport</keyword>
<feature type="transmembrane region" description="Helical" evidence="5">
    <location>
        <begin position="30"/>
        <end position="48"/>
    </location>
</feature>
<proteinExistence type="inferred from homology"/>
<comment type="function">
    <text evidence="5">Part of the twin-arginine translocation (Tat) system that transports large folded proteins containing a characteristic twin-arginine motif in their signal peptide across membranes.</text>
</comment>
<feature type="transmembrane region" description="Helical" evidence="5">
    <location>
        <begin position="202"/>
        <end position="219"/>
    </location>
</feature>
<keyword evidence="5" id="KW-1003">Cell membrane</keyword>
<dbReference type="EMBL" id="MGFJ01000031">
    <property type="protein sequence ID" value="OGM02062.1"/>
    <property type="molecule type" value="Genomic_DNA"/>
</dbReference>
<evidence type="ECO:0000256" key="3">
    <source>
        <dbReference type="ARBA" id="ARBA00022989"/>
    </source>
</evidence>
<organism evidence="6 7">
    <name type="scientific">Candidatus Woesebacteria bacterium GWA1_41_8</name>
    <dbReference type="NCBI Taxonomy" id="1802471"/>
    <lineage>
        <taxon>Bacteria</taxon>
        <taxon>Candidatus Woeseibacteriota</taxon>
    </lineage>
</organism>